<evidence type="ECO:0000256" key="2">
    <source>
        <dbReference type="SAM" id="SignalP"/>
    </source>
</evidence>
<organism evidence="3">
    <name type="scientific">Panstrongylus lignarius</name>
    <dbReference type="NCBI Taxonomy" id="156445"/>
    <lineage>
        <taxon>Eukaryota</taxon>
        <taxon>Metazoa</taxon>
        <taxon>Ecdysozoa</taxon>
        <taxon>Arthropoda</taxon>
        <taxon>Hexapoda</taxon>
        <taxon>Insecta</taxon>
        <taxon>Pterygota</taxon>
        <taxon>Neoptera</taxon>
        <taxon>Paraneoptera</taxon>
        <taxon>Hemiptera</taxon>
        <taxon>Heteroptera</taxon>
        <taxon>Panheteroptera</taxon>
        <taxon>Cimicomorpha</taxon>
        <taxon>Reduviidae</taxon>
        <taxon>Triatominae</taxon>
        <taxon>Panstrongylus</taxon>
    </lineage>
</organism>
<keyword evidence="1" id="KW-1133">Transmembrane helix</keyword>
<evidence type="ECO:0000256" key="1">
    <source>
        <dbReference type="SAM" id="Phobius"/>
    </source>
</evidence>
<protein>
    <recommendedName>
        <fullName evidence="4">Secreted protein</fullName>
    </recommendedName>
</protein>
<evidence type="ECO:0008006" key="4">
    <source>
        <dbReference type="Google" id="ProtNLM"/>
    </source>
</evidence>
<name>A0A224XZ50_9HEMI</name>
<feature type="signal peptide" evidence="2">
    <location>
        <begin position="1"/>
        <end position="19"/>
    </location>
</feature>
<sequence>MSLCISLSVNLMTCPSISAFLVRCTSSHPYLGIDYRAPDFFLLLHISLSLTGLSILRSIFLSKRRSFFSSTCMIVHMQELGKYVFM</sequence>
<keyword evidence="1" id="KW-0812">Transmembrane</keyword>
<feature type="transmembrane region" description="Helical" evidence="1">
    <location>
        <begin position="40"/>
        <end position="60"/>
    </location>
</feature>
<feature type="chain" id="PRO_5013257004" description="Secreted protein" evidence="2">
    <location>
        <begin position="20"/>
        <end position="86"/>
    </location>
</feature>
<proteinExistence type="predicted"/>
<evidence type="ECO:0000313" key="3">
    <source>
        <dbReference type="EMBL" id="JAW15318.1"/>
    </source>
</evidence>
<keyword evidence="2" id="KW-0732">Signal</keyword>
<dbReference type="AlphaFoldDB" id="A0A224XZ50"/>
<dbReference type="EMBL" id="GFTR01001108">
    <property type="protein sequence ID" value="JAW15318.1"/>
    <property type="molecule type" value="Transcribed_RNA"/>
</dbReference>
<keyword evidence="1" id="KW-0472">Membrane</keyword>
<accession>A0A224XZ50</accession>
<reference evidence="3" key="1">
    <citation type="journal article" date="2018" name="PLoS Negl. Trop. Dis.">
        <title>An insight into the salivary gland and fat body transcriptome of Panstrongylus lignarius (Hemiptera: Heteroptera), the main vector of Chagas disease in Peru.</title>
        <authorList>
            <person name="Nevoa J.C."/>
            <person name="Mendes M.T."/>
            <person name="da Silva M.V."/>
            <person name="Soares S.C."/>
            <person name="Oliveira C.J.F."/>
            <person name="Ribeiro J.M.C."/>
        </authorList>
    </citation>
    <scope>NUCLEOTIDE SEQUENCE</scope>
</reference>